<accession>A0A7H9B0W1</accession>
<organism evidence="1 2">
    <name type="scientific">Zygotorulaspora mrakii</name>
    <name type="common">Zygosaccharomyces mrakii</name>
    <dbReference type="NCBI Taxonomy" id="42260"/>
    <lineage>
        <taxon>Eukaryota</taxon>
        <taxon>Fungi</taxon>
        <taxon>Dikarya</taxon>
        <taxon>Ascomycota</taxon>
        <taxon>Saccharomycotina</taxon>
        <taxon>Saccharomycetes</taxon>
        <taxon>Saccharomycetales</taxon>
        <taxon>Saccharomycetaceae</taxon>
        <taxon>Zygotorulaspora</taxon>
    </lineage>
</organism>
<evidence type="ECO:0000313" key="1">
    <source>
        <dbReference type="EMBL" id="QLG71609.1"/>
    </source>
</evidence>
<dbReference type="AlphaFoldDB" id="A0A7H9B0W1"/>
<keyword evidence="2" id="KW-1185">Reference proteome</keyword>
<dbReference type="Proteomes" id="UP000509704">
    <property type="component" value="Chromosome 2"/>
</dbReference>
<gene>
    <name evidence="1" type="ORF">HG535_0B06540</name>
</gene>
<sequence>MSVFKLKNRVRCFAIANAMHSAPFSSPKELLHSDRRSMSQSCNWIQKPKMTMLFLLKANKALLCNVKSIFTCLDSTLRCVSSFFFSLNHFISCKYTLFENLSINGNNSFILSKVCIVYPFCVPCTEECNLAGRKSSSLPKSLSVLISCSPRTNPNDVAHFD</sequence>
<protein>
    <submittedName>
        <fullName evidence="1">Uncharacterized protein</fullName>
    </submittedName>
</protein>
<evidence type="ECO:0000313" key="2">
    <source>
        <dbReference type="Proteomes" id="UP000509704"/>
    </source>
</evidence>
<dbReference type="RefSeq" id="XP_037143337.1">
    <property type="nucleotide sequence ID" value="XM_037287442.1"/>
</dbReference>
<reference evidence="1 2" key="1">
    <citation type="submission" date="2020-07" db="EMBL/GenBank/DDBJ databases">
        <title>The yeast mating-type switching endonuclease HO is a domesticated member of an unorthodox homing genetic element family.</title>
        <authorList>
            <person name="Coughlan A.Y."/>
            <person name="Lombardi L."/>
            <person name="Braun-Galleani S."/>
            <person name="Martos A.R."/>
            <person name="Galeote V."/>
            <person name="Bigey F."/>
            <person name="Dequin S."/>
            <person name="Byrne K.P."/>
            <person name="Wolfe K.H."/>
        </authorList>
    </citation>
    <scope>NUCLEOTIDE SEQUENCE [LARGE SCALE GENOMIC DNA]</scope>
    <source>
        <strain evidence="1 2">NRRL Y-6702</strain>
    </source>
</reference>
<dbReference type="EMBL" id="CP058605">
    <property type="protein sequence ID" value="QLG71609.1"/>
    <property type="molecule type" value="Genomic_DNA"/>
</dbReference>
<dbReference type="GeneID" id="59235271"/>
<proteinExistence type="predicted"/>
<dbReference type="KEGG" id="zmk:HG535_0B06540"/>
<name>A0A7H9B0W1_ZYGMR</name>